<protein>
    <submittedName>
        <fullName evidence="2">DUF4097 domain-containing protein</fullName>
    </submittedName>
</protein>
<evidence type="ECO:0000259" key="1">
    <source>
        <dbReference type="Pfam" id="PF13349"/>
    </source>
</evidence>
<sequence>MRKGWKIFWIVCAVLAAVGLFSAVAGTALGGLTILRTGNQAERLVSWLDRLGIDGKTEFSGSVEDPKDLPDIIEEEINGGAYSVGDADGVTVIDYEGVDRISLDADGIGISVKPYDGEYVRVDTSRLREDLQGEIQISQDGGELDVELKRQNWGTEDSGMLYINVPQGSRFREISAEVGAGLLEMEGIETEEMSLDVGAGQISAGSFYAEKLEADCGAGQIVLDGETVSEAKLSCDLGEIRYTAAGQMETYDYEVSCSAGEIVIGSESYSGINNKIDIDNGSGSRIEADCKMGRIEISFQ</sequence>
<dbReference type="InterPro" id="IPR025164">
    <property type="entry name" value="Toastrack_DUF4097"/>
</dbReference>
<dbReference type="EMBL" id="JAJEQX010000022">
    <property type="protein sequence ID" value="MCC2255132.1"/>
    <property type="molecule type" value="Genomic_DNA"/>
</dbReference>
<accession>A0ABS8FYJ9</accession>
<evidence type="ECO:0000313" key="2">
    <source>
        <dbReference type="EMBL" id="MCC2255132.1"/>
    </source>
</evidence>
<dbReference type="Gene3D" id="2.160.20.120">
    <property type="match status" value="1"/>
</dbReference>
<dbReference type="Proteomes" id="UP001198151">
    <property type="component" value="Unassembled WGS sequence"/>
</dbReference>
<name>A0ABS8FYJ9_9FIRM</name>
<reference evidence="2 3" key="1">
    <citation type="submission" date="2021-10" db="EMBL/GenBank/DDBJ databases">
        <title>Anaerobic single-cell dispensing facilitates the cultivation of human gut bacteria.</title>
        <authorList>
            <person name="Afrizal A."/>
        </authorList>
    </citation>
    <scope>NUCLEOTIDE SEQUENCE [LARGE SCALE GENOMIC DNA]</scope>
    <source>
        <strain evidence="2 3">CLA-AA-H200</strain>
    </source>
</reference>
<evidence type="ECO:0000313" key="3">
    <source>
        <dbReference type="Proteomes" id="UP001198151"/>
    </source>
</evidence>
<dbReference type="Pfam" id="PF13349">
    <property type="entry name" value="DUF4097"/>
    <property type="match status" value="1"/>
</dbReference>
<gene>
    <name evidence="2" type="ORF">LKD70_11990</name>
</gene>
<organism evidence="2 3">
    <name type="scientific">Ruminococcus turbiniformis</name>
    <dbReference type="NCBI Taxonomy" id="2881258"/>
    <lineage>
        <taxon>Bacteria</taxon>
        <taxon>Bacillati</taxon>
        <taxon>Bacillota</taxon>
        <taxon>Clostridia</taxon>
        <taxon>Eubacteriales</taxon>
        <taxon>Oscillospiraceae</taxon>
        <taxon>Ruminococcus</taxon>
    </lineage>
</organism>
<dbReference type="RefSeq" id="WP_227708233.1">
    <property type="nucleotide sequence ID" value="NZ_JAJEQX010000022.1"/>
</dbReference>
<comment type="caution">
    <text evidence="2">The sequence shown here is derived from an EMBL/GenBank/DDBJ whole genome shotgun (WGS) entry which is preliminary data.</text>
</comment>
<feature type="domain" description="DUF4097" evidence="1">
    <location>
        <begin position="99"/>
        <end position="284"/>
    </location>
</feature>
<proteinExistence type="predicted"/>
<keyword evidence="3" id="KW-1185">Reference proteome</keyword>